<feature type="signal peptide" evidence="15">
    <location>
        <begin position="1"/>
        <end position="19"/>
    </location>
</feature>
<dbReference type="FunFam" id="2.70.98.20:FF:000004">
    <property type="entry name" value="Amine oxidase"/>
    <property type="match status" value="1"/>
</dbReference>
<dbReference type="PROSITE" id="PS01164">
    <property type="entry name" value="COPPER_AMINE_OXID_1"/>
    <property type="match status" value="2"/>
</dbReference>
<keyword evidence="10" id="KW-0325">Glycoprotein</keyword>
<dbReference type="FunFam" id="3.10.450.40:FF:000012">
    <property type="entry name" value="Amine oxidase"/>
    <property type="match status" value="2"/>
</dbReference>
<comment type="catalytic activity">
    <reaction evidence="11">
        <text>a primary methyl amine + O2 + H2O = an aldehyde + H2O2 + NH4(+)</text>
        <dbReference type="Rhea" id="RHEA:16153"/>
        <dbReference type="ChEBI" id="CHEBI:15377"/>
        <dbReference type="ChEBI" id="CHEBI:15379"/>
        <dbReference type="ChEBI" id="CHEBI:16240"/>
        <dbReference type="ChEBI" id="CHEBI:17478"/>
        <dbReference type="ChEBI" id="CHEBI:28938"/>
        <dbReference type="ChEBI" id="CHEBI:228804"/>
        <dbReference type="EC" id="1.4.3.21"/>
    </reaction>
</comment>
<evidence type="ECO:0000259" key="18">
    <source>
        <dbReference type="Pfam" id="PF02728"/>
    </source>
</evidence>
<evidence type="ECO:0000256" key="11">
    <source>
        <dbReference type="ARBA" id="ARBA00048032"/>
    </source>
</evidence>
<keyword evidence="20" id="KW-1185">Reference proteome</keyword>
<keyword evidence="15" id="KW-0732">Signal</keyword>
<comment type="cofactor">
    <cofactor evidence="2">
        <name>Mn(2+)</name>
        <dbReference type="ChEBI" id="CHEBI:29035"/>
    </cofactor>
</comment>
<reference evidence="19 20" key="1">
    <citation type="submission" date="2019-01" db="EMBL/GenBank/DDBJ databases">
        <title>Sequencing of cultivated peanut Arachis hypogaea provides insights into genome evolution and oil improvement.</title>
        <authorList>
            <person name="Chen X."/>
        </authorList>
    </citation>
    <scope>NUCLEOTIDE SEQUENCE [LARGE SCALE GENOMIC DNA]</scope>
    <source>
        <strain evidence="20">cv. Fuhuasheng</strain>
        <tissue evidence="19">Leaves</tissue>
    </source>
</reference>
<dbReference type="InterPro" id="IPR015798">
    <property type="entry name" value="Cu_amine_oxidase_C"/>
</dbReference>
<evidence type="ECO:0000256" key="1">
    <source>
        <dbReference type="ARBA" id="ARBA00001935"/>
    </source>
</evidence>
<comment type="PTM">
    <text evidence="13 14">Topaquinone (TPQ) is generated by copper-dependent autoxidation of a specific tyrosyl residue.</text>
</comment>
<feature type="domain" description="Copper amine oxidase N2-terminal" evidence="17">
    <location>
        <begin position="20"/>
        <end position="109"/>
    </location>
</feature>
<dbReference type="PANTHER" id="PTHR10638:SF87">
    <property type="entry name" value="AMINE OXIDASE [COPPER-CONTAINING] ALPHA 2, PEROXISOMAL-RELATED"/>
    <property type="match status" value="1"/>
</dbReference>
<feature type="domain" description="Copper amine oxidase N3-terminal" evidence="18">
    <location>
        <begin position="777"/>
        <end position="871"/>
    </location>
</feature>
<evidence type="ECO:0000256" key="12">
    <source>
        <dbReference type="PIRSR" id="PIRSR600269-50"/>
    </source>
</evidence>
<keyword evidence="9" id="KW-1015">Disulfide bond</keyword>
<dbReference type="FunFam" id="3.10.450.40:FF:000005">
    <property type="entry name" value="Amine oxidase"/>
    <property type="match status" value="2"/>
</dbReference>
<evidence type="ECO:0000256" key="9">
    <source>
        <dbReference type="ARBA" id="ARBA00023157"/>
    </source>
</evidence>
<dbReference type="AlphaFoldDB" id="A0A444XVS2"/>
<dbReference type="GO" id="GO:0005507">
    <property type="term" value="F:copper ion binding"/>
    <property type="evidence" value="ECO:0007669"/>
    <property type="project" value="InterPro"/>
</dbReference>
<name>A0A444XVS2_ARAHY</name>
<evidence type="ECO:0000256" key="2">
    <source>
        <dbReference type="ARBA" id="ARBA00001936"/>
    </source>
</evidence>
<feature type="chain" id="PRO_5019348681" description="Amine oxidase" evidence="15">
    <location>
        <begin position="20"/>
        <end position="1249"/>
    </location>
</feature>
<feature type="domain" description="Copper amine oxidase catalytic" evidence="16">
    <location>
        <begin position="237"/>
        <end position="652"/>
    </location>
</feature>
<feature type="modified residue" description="2',4',5'-topaquinone" evidence="13">
    <location>
        <position position="403"/>
    </location>
</feature>
<dbReference type="GO" id="GO:0009308">
    <property type="term" value="P:amine metabolic process"/>
    <property type="evidence" value="ECO:0007669"/>
    <property type="project" value="UniProtKB-UniRule"/>
</dbReference>
<keyword evidence="8 14" id="KW-0186">Copper</keyword>
<evidence type="ECO:0000256" key="6">
    <source>
        <dbReference type="ARBA" id="ARBA00022772"/>
    </source>
</evidence>
<evidence type="ECO:0000256" key="4">
    <source>
        <dbReference type="ARBA" id="ARBA00011738"/>
    </source>
</evidence>
<dbReference type="PROSITE" id="PS01165">
    <property type="entry name" value="COPPER_AMINE_OXID_2"/>
    <property type="match status" value="2"/>
</dbReference>
<keyword evidence="6 12" id="KW-0801">TPQ</keyword>
<evidence type="ECO:0000256" key="14">
    <source>
        <dbReference type="RuleBase" id="RU000672"/>
    </source>
</evidence>
<evidence type="ECO:0000256" key="10">
    <source>
        <dbReference type="ARBA" id="ARBA00023180"/>
    </source>
</evidence>
<comment type="cofactor">
    <cofactor evidence="1">
        <name>Cu cation</name>
        <dbReference type="ChEBI" id="CHEBI:23378"/>
    </cofactor>
</comment>
<dbReference type="InterPro" id="IPR015802">
    <property type="entry name" value="Cu_amine_oxidase_N3"/>
</dbReference>
<dbReference type="PANTHER" id="PTHR10638">
    <property type="entry name" value="COPPER AMINE OXIDASE"/>
    <property type="match status" value="1"/>
</dbReference>
<feature type="domain" description="Copper amine oxidase N3-terminal" evidence="18">
    <location>
        <begin position="116"/>
        <end position="212"/>
    </location>
</feature>
<comment type="cofactor">
    <cofactor evidence="14">
        <name>Cu cation</name>
        <dbReference type="ChEBI" id="CHEBI:23378"/>
    </cofactor>
    <text evidence="14">Contains 1 topaquinone per subunit.</text>
</comment>
<dbReference type="InterPro" id="IPR000269">
    <property type="entry name" value="Cu_amine_oxidase"/>
</dbReference>
<evidence type="ECO:0000256" key="5">
    <source>
        <dbReference type="ARBA" id="ARBA00022723"/>
    </source>
</evidence>
<feature type="active site" description="Schiff-base intermediate with substrate; via topaquinone" evidence="12">
    <location>
        <position position="403"/>
    </location>
</feature>
<feature type="domain" description="Copper amine oxidase catalytic" evidence="16">
    <location>
        <begin position="898"/>
        <end position="1162"/>
    </location>
</feature>
<evidence type="ECO:0000256" key="8">
    <source>
        <dbReference type="ARBA" id="ARBA00023008"/>
    </source>
</evidence>
<evidence type="ECO:0000256" key="13">
    <source>
        <dbReference type="PIRSR" id="PIRSR600269-51"/>
    </source>
</evidence>
<dbReference type="STRING" id="3818.A0A444XVS2"/>
<comment type="subunit">
    <text evidence="4">Homodimer.</text>
</comment>
<dbReference type="GO" id="GO:0008131">
    <property type="term" value="F:primary methylamine oxidase activity"/>
    <property type="evidence" value="ECO:0007669"/>
    <property type="project" value="UniProtKB-EC"/>
</dbReference>
<feature type="active site" description="Proton acceptor" evidence="12">
    <location>
        <position position="315"/>
    </location>
</feature>
<dbReference type="Pfam" id="PF02728">
    <property type="entry name" value="Cu_amine_oxidN3"/>
    <property type="match status" value="2"/>
</dbReference>
<evidence type="ECO:0000256" key="3">
    <source>
        <dbReference type="ARBA" id="ARBA00007983"/>
    </source>
</evidence>
<comment type="similarity">
    <text evidence="3 14">Belongs to the copper/topaquinone oxidase family.</text>
</comment>
<dbReference type="InterPro" id="IPR016182">
    <property type="entry name" value="Cu_amine_oxidase_N-reg"/>
</dbReference>
<dbReference type="SUPFAM" id="SSF54416">
    <property type="entry name" value="Amine oxidase N-terminal region"/>
    <property type="match status" value="4"/>
</dbReference>
<dbReference type="Pfam" id="PF02727">
    <property type="entry name" value="Cu_amine_oxidN2"/>
    <property type="match status" value="2"/>
</dbReference>
<feature type="domain" description="Copper amine oxidase N2-terminal" evidence="17">
    <location>
        <begin position="680"/>
        <end position="768"/>
    </location>
</feature>
<protein>
    <recommendedName>
        <fullName evidence="14">Amine oxidase</fullName>
        <ecNumber evidence="14">1.4.3.-</ecNumber>
    </recommendedName>
</protein>
<dbReference type="EC" id="1.4.3.-" evidence="14"/>
<gene>
    <name evidence="19" type="ORF">Ahy_B09g100116</name>
</gene>
<dbReference type="EMBL" id="SDMP01000019">
    <property type="protein sequence ID" value="RYQ93900.1"/>
    <property type="molecule type" value="Genomic_DNA"/>
</dbReference>
<evidence type="ECO:0000259" key="16">
    <source>
        <dbReference type="Pfam" id="PF01179"/>
    </source>
</evidence>
<keyword evidence="7 14" id="KW-0560">Oxidoreductase</keyword>
<evidence type="ECO:0000313" key="19">
    <source>
        <dbReference type="EMBL" id="RYQ93900.1"/>
    </source>
</evidence>
<dbReference type="InterPro" id="IPR036460">
    <property type="entry name" value="Cu_amine_oxidase_C_sf"/>
</dbReference>
<proteinExistence type="inferred from homology"/>
<organism evidence="19 20">
    <name type="scientific">Arachis hypogaea</name>
    <name type="common">Peanut</name>
    <dbReference type="NCBI Taxonomy" id="3818"/>
    <lineage>
        <taxon>Eukaryota</taxon>
        <taxon>Viridiplantae</taxon>
        <taxon>Streptophyta</taxon>
        <taxon>Embryophyta</taxon>
        <taxon>Tracheophyta</taxon>
        <taxon>Spermatophyta</taxon>
        <taxon>Magnoliopsida</taxon>
        <taxon>eudicotyledons</taxon>
        <taxon>Gunneridae</taxon>
        <taxon>Pentapetalae</taxon>
        <taxon>rosids</taxon>
        <taxon>fabids</taxon>
        <taxon>Fabales</taxon>
        <taxon>Fabaceae</taxon>
        <taxon>Papilionoideae</taxon>
        <taxon>50 kb inversion clade</taxon>
        <taxon>dalbergioids sensu lato</taxon>
        <taxon>Dalbergieae</taxon>
        <taxon>Pterocarpus clade</taxon>
        <taxon>Arachis</taxon>
    </lineage>
</organism>
<keyword evidence="5 14" id="KW-0479">Metal-binding</keyword>
<dbReference type="InterPro" id="IPR049948">
    <property type="entry name" value="Cu_Am_ox_TPQ-bd"/>
</dbReference>
<comment type="caution">
    <text evidence="19">The sequence shown here is derived from an EMBL/GenBank/DDBJ whole genome shotgun (WGS) entry which is preliminary data.</text>
</comment>
<dbReference type="Gene3D" id="2.70.98.20">
    <property type="entry name" value="Copper amine oxidase, catalytic domain"/>
    <property type="match status" value="3"/>
</dbReference>
<dbReference type="SUPFAM" id="SSF49998">
    <property type="entry name" value="Amine oxidase catalytic domain"/>
    <property type="match status" value="2"/>
</dbReference>
<dbReference type="InterPro" id="IPR049947">
    <property type="entry name" value="Cu_Am_Ox_Cu-bd"/>
</dbReference>
<dbReference type="Gene3D" id="3.10.450.40">
    <property type="match status" value="4"/>
</dbReference>
<evidence type="ECO:0000313" key="20">
    <source>
        <dbReference type="Proteomes" id="UP000289738"/>
    </source>
</evidence>
<evidence type="ECO:0000259" key="17">
    <source>
        <dbReference type="Pfam" id="PF02727"/>
    </source>
</evidence>
<evidence type="ECO:0000256" key="15">
    <source>
        <dbReference type="SAM" id="SignalP"/>
    </source>
</evidence>
<accession>A0A444XVS2</accession>
<dbReference type="InterPro" id="IPR015800">
    <property type="entry name" value="Cu_amine_oxidase_N2"/>
</dbReference>
<sequence>MKIVMVLVLIQVCWRCAEAHPLDPLTPSELNLVRTIITNSYPTSSSSNLTFQHVALDEPDKPQILSWLSSKSRAPSLPPRRAFVIARFQKQSLEMTVDLSTRSIISTRVYKGHGFPTLTFVEQGLVSQLPFSYEPFKDSLNKRALNMSQVVCAAFTVGWFGEEKTKRTVKVKCYYTNGTANLYARPLEGVAMVADLDDMRILSFSDRFGIPVPKGEGTEYRLSNLKPPFGPKLNGVNVTQPHRPGFTIDGHSVSWGNWKFHLGFDFQVGAIISLASIYDIEKQRYREVLYRGFISEVFVPYQDPTEEWYYTTYFDCGEYGFGQSASSLEPLTDCPPNAHFLDAFYADANGNPVKITNAFCIFEKHAGDIMWRHTEIAIPNQVITEVRADVSLVVRMVSTVGNYDYVIDWEFKPSGSIKFGVGLTGILGMKGGTYINTDQIKGEIDIHGTLLSDNTIGVYHDHFFTYYLDLDIDGQRNSFVKTTLQTRKVKDPKIPRKSYWTTVSDTAKTEADGRVKLGLEAAELAVVNPNKKTKRGNKTGYRLLPGSVAHPLLVSDDYPQIRGAFSNYNVWVTPYNKSEKWAAGLFVDRSRGDDSLAVRSKKNREIEKEDIVLWYTMGFHHVPSQEDYPVMPTLNVEFELRPTNFFEANPVLKAINFIFFFIVFTTIIWSSNVECSSHLHPLDPITPSEINLVRTIVLKAYPPETSKNSTIAFQYVGLEEPQKSTILSWKYSKTKTPPPPRRIYVIARFKKQSLEIIVDLSRRSIVGSKVYKGHGYPMLNIQEQAAASVLPFSYGPFKESVKKRGLNISEVVCSDFSVGWFGEKKTKRLLKIKCYYTEGSVNLYMRPLEGVEATVDMDEMKIVDYKDRYVVPMPKAEGTEYRASKLKPPFGPILKGISLMQHAAPAFNLHGNTVSWANWEFHVGFDVRAGPIISLASVYDLEMQKYRQVLYRGFISELFVPYQDPTEDWYYTSYFDSGEFGFGQSASSLEPLTDCPSNAEFLDAFFADANGKPVKIPNAFCIFEKYAGDVMWRHTEVAIPNVLITEVRPDVTLVVRMVSTVGNYDYIIDWEFKPSGSIKIGVGLTGILEVKAGTYTNTDEVKEDIYGTLLADYTIGTYHDHFLTYYLDLDIDGEHNSFVKNTLETARVKDRKIPRKSYWTVKWAGGLFVDRSRGDDTIATWTQRNREIENKDIVLWYTMGFHHVPSQEDFPIMPTLTSGFELRPTNFFERNPVLKTKSTEPAHWSNCTK</sequence>
<dbReference type="Proteomes" id="UP000289738">
    <property type="component" value="Chromosome B09"/>
</dbReference>
<dbReference type="GO" id="GO:0048038">
    <property type="term" value="F:quinone binding"/>
    <property type="evidence" value="ECO:0007669"/>
    <property type="project" value="InterPro"/>
</dbReference>
<dbReference type="Pfam" id="PF01179">
    <property type="entry name" value="Cu_amine_oxid"/>
    <property type="match status" value="2"/>
</dbReference>
<evidence type="ECO:0000256" key="7">
    <source>
        <dbReference type="ARBA" id="ARBA00023002"/>
    </source>
</evidence>